<reference evidence="10 11" key="1">
    <citation type="submission" date="2018-03" db="EMBL/GenBank/DDBJ databases">
        <title>Genomic Encyclopedia of Archaeal and Bacterial Type Strains, Phase II (KMG-II): from individual species to whole genera.</title>
        <authorList>
            <person name="Goeker M."/>
        </authorList>
    </citation>
    <scope>NUCLEOTIDE SEQUENCE [LARGE SCALE GENOMIC DNA]</scope>
    <source>
        <strain evidence="10 11">DSM 45348</strain>
    </source>
</reference>
<keyword evidence="11" id="KW-1185">Reference proteome</keyword>
<dbReference type="PROSITE" id="PS00136">
    <property type="entry name" value="SUBTILASE_ASP"/>
    <property type="match status" value="1"/>
</dbReference>
<keyword evidence="4 6" id="KW-0720">Serine protease</keyword>
<dbReference type="InterPro" id="IPR006311">
    <property type="entry name" value="TAT_signal"/>
</dbReference>
<dbReference type="InterPro" id="IPR034193">
    <property type="entry name" value="PCSK9_ProteinaseK-like"/>
</dbReference>
<feature type="active site" description="Charge relay system" evidence="5 6">
    <location>
        <position position="348"/>
    </location>
</feature>
<evidence type="ECO:0000256" key="7">
    <source>
        <dbReference type="RuleBase" id="RU003355"/>
    </source>
</evidence>
<dbReference type="AlphaFoldDB" id="A0A2T0S5L4"/>
<dbReference type="InterPro" id="IPR002884">
    <property type="entry name" value="P_dom"/>
</dbReference>
<evidence type="ECO:0000313" key="10">
    <source>
        <dbReference type="EMBL" id="PRY28700.1"/>
    </source>
</evidence>
<evidence type="ECO:0000256" key="3">
    <source>
        <dbReference type="ARBA" id="ARBA00022801"/>
    </source>
</evidence>
<accession>A0A2T0S5L4</accession>
<dbReference type="SUPFAM" id="SSF52743">
    <property type="entry name" value="Subtilisin-like"/>
    <property type="match status" value="1"/>
</dbReference>
<keyword evidence="3 6" id="KW-0378">Hydrolase</keyword>
<feature type="active site" description="Charge relay system" evidence="5 6">
    <location>
        <position position="163"/>
    </location>
</feature>
<keyword evidence="2 6" id="KW-0645">Protease</keyword>
<dbReference type="InterPro" id="IPR050131">
    <property type="entry name" value="Peptidase_S8_subtilisin-like"/>
</dbReference>
<dbReference type="GO" id="GO:0006508">
    <property type="term" value="P:proteolysis"/>
    <property type="evidence" value="ECO:0007669"/>
    <property type="project" value="UniProtKB-KW"/>
</dbReference>
<feature type="signal peptide" evidence="8">
    <location>
        <begin position="1"/>
        <end position="34"/>
    </location>
</feature>
<sequence length="530" mass="53177">MTSNHGRRRAARFALTAALATAAVVTGAAGSALAGTPGALPLGTVRAAGAGAIPGSYIVVLKAGATEVPAVSRALTSRYGGRVLASYTSAVRGFHTGMTPLEARRLAANPAVDYVEQDAVATLADTTQANPVWGLDRLDQRALPLSKSYTYPSAAAATAYVLDTGIRIGHAEFGGRASYGRDFIDNDGTAQDCNGHGTHVAGTIGGRTYGVAKDVKLVGVRVLNCKGAGPYSAIIAGIDWVTRNAAKPAVANMSVGGPASSAVNAAVAKSIASGVTYAVAAGNDSRNACGYSPASAPAAITVGATDSTDTRASFSNYGSCLDVFAPGAKITSAGSSSDTATAIMSGTSMATPHVAGAAALVAAAHPEWTPAQVGAALTDNATAGKVAARGTGSVNKLLYTGFLSTATTTPPVTGGACGPFVMGMDVPVGKKSTATSVRTVSGCTGPASSASTVAVTVRHAYRGSLAVALTSPAGVTYTLKAAVKSDRRADIVHTYAIDLSGTARNGKWTLRVKDTYGTTRGTLDRWKLTL</sequence>
<evidence type="ECO:0000313" key="11">
    <source>
        <dbReference type="Proteomes" id="UP000239209"/>
    </source>
</evidence>
<dbReference type="PROSITE" id="PS51318">
    <property type="entry name" value="TAT"/>
    <property type="match status" value="1"/>
</dbReference>
<dbReference type="PANTHER" id="PTHR43806:SF11">
    <property type="entry name" value="CEREVISIN-RELATED"/>
    <property type="match status" value="1"/>
</dbReference>
<dbReference type="Pfam" id="PF00082">
    <property type="entry name" value="Peptidase_S8"/>
    <property type="match status" value="1"/>
</dbReference>
<dbReference type="RefSeq" id="WP_106127319.1">
    <property type="nucleotide sequence ID" value="NZ_PVZG01000007.1"/>
</dbReference>
<evidence type="ECO:0000256" key="2">
    <source>
        <dbReference type="ARBA" id="ARBA00022670"/>
    </source>
</evidence>
<proteinExistence type="inferred from homology"/>
<dbReference type="InterPro" id="IPR036852">
    <property type="entry name" value="Peptidase_S8/S53_dom_sf"/>
</dbReference>
<dbReference type="CDD" id="cd04077">
    <property type="entry name" value="Peptidases_S8_PCSK9_ProteinaseK_like"/>
    <property type="match status" value="1"/>
</dbReference>
<dbReference type="PRINTS" id="PR00723">
    <property type="entry name" value="SUBTILISIN"/>
</dbReference>
<dbReference type="Gene3D" id="3.30.70.80">
    <property type="entry name" value="Peptidase S8 propeptide/proteinase inhibitor I9"/>
    <property type="match status" value="1"/>
</dbReference>
<feature type="domain" description="P/Homo B" evidence="9">
    <location>
        <begin position="409"/>
        <end position="530"/>
    </location>
</feature>
<evidence type="ECO:0000256" key="5">
    <source>
        <dbReference type="PIRSR" id="PIRSR615500-1"/>
    </source>
</evidence>
<evidence type="ECO:0000259" key="9">
    <source>
        <dbReference type="PROSITE" id="PS51829"/>
    </source>
</evidence>
<dbReference type="PANTHER" id="PTHR43806">
    <property type="entry name" value="PEPTIDASE S8"/>
    <property type="match status" value="1"/>
</dbReference>
<dbReference type="Gene3D" id="2.60.120.260">
    <property type="entry name" value="Galactose-binding domain-like"/>
    <property type="match status" value="1"/>
</dbReference>
<dbReference type="OrthoDB" id="9798386at2"/>
<comment type="similarity">
    <text evidence="1 6 7">Belongs to the peptidase S8 family.</text>
</comment>
<dbReference type="InterPro" id="IPR000209">
    <property type="entry name" value="Peptidase_S8/S53_dom"/>
</dbReference>
<dbReference type="InterPro" id="IPR008979">
    <property type="entry name" value="Galactose-bd-like_sf"/>
</dbReference>
<dbReference type="Pfam" id="PF01483">
    <property type="entry name" value="P_proprotein"/>
    <property type="match status" value="1"/>
</dbReference>
<dbReference type="PROSITE" id="PS00137">
    <property type="entry name" value="SUBTILASE_HIS"/>
    <property type="match status" value="1"/>
</dbReference>
<dbReference type="InterPro" id="IPR023827">
    <property type="entry name" value="Peptidase_S8_Asp-AS"/>
</dbReference>
<dbReference type="PROSITE" id="PS51892">
    <property type="entry name" value="SUBTILASE"/>
    <property type="match status" value="1"/>
</dbReference>
<dbReference type="PROSITE" id="PS51829">
    <property type="entry name" value="P_HOMO_B"/>
    <property type="match status" value="1"/>
</dbReference>
<dbReference type="Gene3D" id="3.40.50.200">
    <property type="entry name" value="Peptidase S8/S53 domain"/>
    <property type="match status" value="1"/>
</dbReference>
<dbReference type="InterPro" id="IPR015500">
    <property type="entry name" value="Peptidase_S8_subtilisin-rel"/>
</dbReference>
<name>A0A2T0S5L4_9ACTN</name>
<protein>
    <submittedName>
        <fullName evidence="10">Subtilisin family serine protease</fullName>
    </submittedName>
</protein>
<evidence type="ECO:0000256" key="1">
    <source>
        <dbReference type="ARBA" id="ARBA00011073"/>
    </source>
</evidence>
<dbReference type="GO" id="GO:0005615">
    <property type="term" value="C:extracellular space"/>
    <property type="evidence" value="ECO:0007669"/>
    <property type="project" value="TreeGrafter"/>
</dbReference>
<dbReference type="InterPro" id="IPR023828">
    <property type="entry name" value="Peptidase_S8_Ser-AS"/>
</dbReference>
<dbReference type="InterPro" id="IPR022398">
    <property type="entry name" value="Peptidase_S8_His-AS"/>
</dbReference>
<organism evidence="10 11">
    <name type="scientific">Pseudosporangium ferrugineum</name>
    <dbReference type="NCBI Taxonomy" id="439699"/>
    <lineage>
        <taxon>Bacteria</taxon>
        <taxon>Bacillati</taxon>
        <taxon>Actinomycetota</taxon>
        <taxon>Actinomycetes</taxon>
        <taxon>Micromonosporales</taxon>
        <taxon>Micromonosporaceae</taxon>
        <taxon>Pseudosporangium</taxon>
    </lineage>
</organism>
<feature type="active site" description="Charge relay system" evidence="5 6">
    <location>
        <position position="196"/>
    </location>
</feature>
<comment type="caution">
    <text evidence="10">The sequence shown here is derived from an EMBL/GenBank/DDBJ whole genome shotgun (WGS) entry which is preliminary data.</text>
</comment>
<dbReference type="FunFam" id="3.40.50.200:FF:000014">
    <property type="entry name" value="Proteinase K"/>
    <property type="match status" value="1"/>
</dbReference>
<keyword evidence="8" id="KW-0732">Signal</keyword>
<evidence type="ECO:0000256" key="4">
    <source>
        <dbReference type="ARBA" id="ARBA00022825"/>
    </source>
</evidence>
<feature type="chain" id="PRO_5015747541" evidence="8">
    <location>
        <begin position="35"/>
        <end position="530"/>
    </location>
</feature>
<dbReference type="GO" id="GO:0004252">
    <property type="term" value="F:serine-type endopeptidase activity"/>
    <property type="evidence" value="ECO:0007669"/>
    <property type="project" value="UniProtKB-UniRule"/>
</dbReference>
<dbReference type="EMBL" id="PVZG01000007">
    <property type="protein sequence ID" value="PRY28700.1"/>
    <property type="molecule type" value="Genomic_DNA"/>
</dbReference>
<dbReference type="SUPFAM" id="SSF54897">
    <property type="entry name" value="Protease propeptides/inhibitors"/>
    <property type="match status" value="1"/>
</dbReference>
<dbReference type="Proteomes" id="UP000239209">
    <property type="component" value="Unassembled WGS sequence"/>
</dbReference>
<gene>
    <name evidence="10" type="ORF">CLV70_1073</name>
</gene>
<dbReference type="Pfam" id="PF05922">
    <property type="entry name" value="Inhibitor_I9"/>
    <property type="match status" value="1"/>
</dbReference>
<evidence type="ECO:0000256" key="6">
    <source>
        <dbReference type="PROSITE-ProRule" id="PRU01240"/>
    </source>
</evidence>
<dbReference type="PROSITE" id="PS00138">
    <property type="entry name" value="SUBTILASE_SER"/>
    <property type="match status" value="1"/>
</dbReference>
<dbReference type="InterPro" id="IPR010259">
    <property type="entry name" value="S8pro/Inhibitor_I9"/>
</dbReference>
<evidence type="ECO:0000256" key="8">
    <source>
        <dbReference type="SAM" id="SignalP"/>
    </source>
</evidence>
<dbReference type="SUPFAM" id="SSF49785">
    <property type="entry name" value="Galactose-binding domain-like"/>
    <property type="match status" value="1"/>
</dbReference>
<dbReference type="InterPro" id="IPR037045">
    <property type="entry name" value="S8pro/Inhibitor_I9_sf"/>
</dbReference>